<feature type="domain" description="NFACT protein C-terminal" evidence="13">
    <location>
        <begin position="1325"/>
        <end position="1409"/>
    </location>
</feature>
<evidence type="ECO:0000259" key="11">
    <source>
        <dbReference type="Pfam" id="PF05670"/>
    </source>
</evidence>
<reference evidence="14" key="1">
    <citation type="journal article" date="2020" name="Fungal Divers.">
        <title>Resolving the Mortierellaceae phylogeny through synthesis of multi-gene phylogenetics and phylogenomics.</title>
        <authorList>
            <person name="Vandepol N."/>
            <person name="Liber J."/>
            <person name="Desiro A."/>
            <person name="Na H."/>
            <person name="Kennedy M."/>
            <person name="Barry K."/>
            <person name="Grigoriev I.V."/>
            <person name="Miller A.N."/>
            <person name="O'Donnell K."/>
            <person name="Stajich J.E."/>
            <person name="Bonito G."/>
        </authorList>
    </citation>
    <scope>NUCLEOTIDE SEQUENCE</scope>
    <source>
        <strain evidence="14">CK1249</strain>
    </source>
</reference>
<keyword evidence="15" id="KW-1185">Reference proteome</keyword>
<dbReference type="Gene3D" id="3.40.50.720">
    <property type="entry name" value="NAD(P)-binding Rossmann-like Domain"/>
    <property type="match status" value="1"/>
</dbReference>
<feature type="compositionally biased region" description="Polar residues" evidence="9">
    <location>
        <begin position="1076"/>
        <end position="1092"/>
    </location>
</feature>
<dbReference type="Pfam" id="PF02558">
    <property type="entry name" value="ApbA"/>
    <property type="match status" value="1"/>
</dbReference>
<dbReference type="InterPro" id="IPR021846">
    <property type="entry name" value="NFACT-C"/>
</dbReference>
<protein>
    <recommendedName>
        <fullName evidence="8">Ribosome quality control complex subunit 2</fullName>
    </recommendedName>
</protein>
<keyword evidence="7" id="KW-0175">Coiled coil</keyword>
<feature type="compositionally biased region" description="Acidic residues" evidence="9">
    <location>
        <begin position="1109"/>
        <end position="1123"/>
    </location>
</feature>
<dbReference type="Pfam" id="PF11923">
    <property type="entry name" value="NFACT-C"/>
    <property type="match status" value="1"/>
</dbReference>
<dbReference type="Gene3D" id="1.10.1040.10">
    <property type="entry name" value="N-(1-d-carboxylethyl)-l-norvaline Dehydrogenase, domain 2"/>
    <property type="match status" value="1"/>
</dbReference>
<sequence>MTLAAPHSRLLTVGTGAVGAYYTWRLQQSGHCSVTTVCRSNYEAVKNNGIEIQTVAWGEGPHVFKPDHVVKTVPSETYDFIVVCMKALPDVYSIPDIIAPAVEASPGAAIVLIQNGIGIEDPIKKRFPSNPILSSVSYIGATQKAAGVVFHSGMVQRLVVGLFEPIEGVDTALALETFYKICADGGIDVLKADDIQNIRWQKLVWNGAMNPVCILSDLWTVSSVLSDAKYKAMVLTTMSEIASLAEALGYPMPPTLVQTSMETSTRLADGYKASMVVDLEEGRPMEVEVILSNPIKIAEERNLTHVIPTWYKLYKELMQIVGLRLQNVYDVNSRTYLLKFSKPDRKEVVLIESGIRMHTTLYIRDKSITPSGFCIKIRKHLRTRRLTGVKQLGSDRIVDFEFAADDLNNTYHIIAEFYAAGNLILTDGHYKILSILRVVQPNEKVRMAVGETYDIGALTRSFEPIQKEHLLEVLKAAGPKDILKKILNTKLFYGPALTEHAIIKADLAPNTVVATGFDTSEGSPHVQALFEALQEADRIIEAGGGVDKKGYIIMLKHKKKNEDDPDEKELVTYDEFHPYLFAQHESQEYKEFESFDAAVDEFFSAIESQRLEVKKRAQEEHAQKKLDGVRMEHLTRVRGLEEAQQMNVMRAELIEANLEMCDQAIMIIRNAIATGMDWKDLADLVEEEKKHGNPIALMIDALKLESNQVCVILSDPYDEEEDEEELDSEDDDQDDQEAEDRHQPRAKATVLVDLDIHLTAFANARKYYDVKKQSAIKQEKTLAHASKAFKSAEKKIRQQLQEVKITTSIQRARKPYWFEKFMWFITSENYLVIAGRDAAQNEMIVKRYMKKDDIYVHADIHGAATVLIKNPSDKDPVPPSSIYQAGIMSVCQSKAWDAKIVTSAYWVRADQVSKSAPTGEYLTTGSFMIRGKKNFLPPVQLVYGFGFLFKLDDSSIGNHLNERKAPRIEQVDATETTVETKTEEDFSESAAAETVSASHEAGNDGAEEEAEEQDDQDAGDSDGSDDDNSEGRSTPTRDTEESAGHEGRMQGRHGDKSDSDDESEAVESSDEEFPDTQIQFGSKANQQKQQVHNAPAVSGIVDKYGLQDYGEDSNDEADREDDTSSLASTERHSQKSAPSQQQQQQQQPKAPAKKPQQGQPKKGAAAPPPSAPPTSVRGKKGKAKKIKEKYADQDEEERQLRLELLAPDKGPQLKGKRAKKEAEQRAEKAALAEKRRLQQEEYQKSPKGGSNNNSRNNNKTKKPEGAFKGRQPANTAEPSMEATEDAEDPFAAAPPMDVNANEDEAEEVRRLLQEENIKMLEPEESENLTVLDGLTGRPLPTDILQFAVPVCAPYGALQKYKYKVKLTPGTMKKGKSVKTAVNLFLTVINGNSSSSSTAESVSNAIVGDLSPQELREAEAALEAREKELIKM</sequence>
<feature type="domain" description="NFACT RNA-binding" evidence="11">
    <location>
        <begin position="820"/>
        <end position="931"/>
    </location>
</feature>
<dbReference type="InterPro" id="IPR003710">
    <property type="entry name" value="ApbA"/>
</dbReference>
<dbReference type="SUPFAM" id="SSF48179">
    <property type="entry name" value="6-phosphogluconate dehydrogenase C-terminal domain-like"/>
    <property type="match status" value="1"/>
</dbReference>
<dbReference type="GO" id="GO:0005737">
    <property type="term" value="C:cytoplasm"/>
    <property type="evidence" value="ECO:0007669"/>
    <property type="project" value="UniProtKB-SubCell"/>
</dbReference>
<evidence type="ECO:0000256" key="2">
    <source>
        <dbReference type="ARBA" id="ARBA00007870"/>
    </source>
</evidence>
<dbReference type="GO" id="GO:1990112">
    <property type="term" value="C:RQC complex"/>
    <property type="evidence" value="ECO:0007669"/>
    <property type="project" value="TreeGrafter"/>
</dbReference>
<evidence type="ECO:0000256" key="4">
    <source>
        <dbReference type="ARBA" id="ARBA00022490"/>
    </source>
</evidence>
<dbReference type="GO" id="GO:0043023">
    <property type="term" value="F:ribosomal large subunit binding"/>
    <property type="evidence" value="ECO:0007669"/>
    <property type="project" value="TreeGrafter"/>
</dbReference>
<dbReference type="GO" id="GO:0015940">
    <property type="term" value="P:pantothenate biosynthetic process"/>
    <property type="evidence" value="ECO:0007669"/>
    <property type="project" value="InterPro"/>
</dbReference>
<evidence type="ECO:0000256" key="9">
    <source>
        <dbReference type="SAM" id="MobiDB-lite"/>
    </source>
</evidence>
<dbReference type="InterPro" id="IPR051608">
    <property type="entry name" value="RQC_Subunit_NEMF"/>
</dbReference>
<dbReference type="EMBL" id="JAAAHY010001426">
    <property type="protein sequence ID" value="KAF9949283.1"/>
    <property type="molecule type" value="Genomic_DNA"/>
</dbReference>
<dbReference type="InterPro" id="IPR008532">
    <property type="entry name" value="NFACT_RNA-bd"/>
</dbReference>
<comment type="similarity">
    <text evidence="3">Belongs to the NEMF family.</text>
</comment>
<dbReference type="SUPFAM" id="SSF51735">
    <property type="entry name" value="NAD(P)-binding Rossmann-fold domains"/>
    <property type="match status" value="1"/>
</dbReference>
<dbReference type="OrthoDB" id="207084at2759"/>
<feature type="compositionally biased region" description="Basic and acidic residues" evidence="9">
    <location>
        <begin position="1035"/>
        <end position="1057"/>
    </location>
</feature>
<dbReference type="InterPro" id="IPR013332">
    <property type="entry name" value="KPR_N"/>
</dbReference>
<keyword evidence="6" id="KW-0560">Oxidoreductase</keyword>
<feature type="non-terminal residue" evidence="14">
    <location>
        <position position="1431"/>
    </location>
</feature>
<evidence type="ECO:0000256" key="3">
    <source>
        <dbReference type="ARBA" id="ARBA00008318"/>
    </source>
</evidence>
<feature type="compositionally biased region" description="Basic residues" evidence="9">
    <location>
        <begin position="1177"/>
        <end position="1187"/>
    </location>
</feature>
<feature type="compositionally biased region" description="Low complexity" evidence="9">
    <location>
        <begin position="1245"/>
        <end position="1257"/>
    </location>
</feature>
<evidence type="ECO:0000256" key="8">
    <source>
        <dbReference type="ARBA" id="ARBA00070414"/>
    </source>
</evidence>
<organism evidence="14 15">
    <name type="scientific">Mortierella alpina</name>
    <name type="common">Oleaginous fungus</name>
    <name type="synonym">Mortierella renispora</name>
    <dbReference type="NCBI Taxonomy" id="64518"/>
    <lineage>
        <taxon>Eukaryota</taxon>
        <taxon>Fungi</taxon>
        <taxon>Fungi incertae sedis</taxon>
        <taxon>Mucoromycota</taxon>
        <taxon>Mortierellomycotina</taxon>
        <taxon>Mortierellomycetes</taxon>
        <taxon>Mortierellales</taxon>
        <taxon>Mortierellaceae</taxon>
        <taxon>Mortierella</taxon>
    </lineage>
</organism>
<feature type="compositionally biased region" description="Acidic residues" evidence="9">
    <location>
        <begin position="1058"/>
        <end position="1074"/>
    </location>
</feature>
<dbReference type="InterPro" id="IPR008927">
    <property type="entry name" value="6-PGluconate_DH-like_C_sf"/>
</dbReference>
<keyword evidence="5" id="KW-0521">NADP</keyword>
<dbReference type="Gene3D" id="2.30.310.10">
    <property type="entry name" value="ibrinogen binding protein from staphylococcus aureus domain"/>
    <property type="match status" value="1"/>
</dbReference>
<feature type="domain" description="Ketopantoate reductase C-terminal" evidence="12">
    <location>
        <begin position="194"/>
        <end position="304"/>
    </location>
</feature>
<comment type="similarity">
    <text evidence="2">Belongs to the ketopantoate reductase family.</text>
</comment>
<evidence type="ECO:0000256" key="5">
    <source>
        <dbReference type="ARBA" id="ARBA00022857"/>
    </source>
</evidence>
<dbReference type="GO" id="GO:0000049">
    <property type="term" value="F:tRNA binding"/>
    <property type="evidence" value="ECO:0007669"/>
    <property type="project" value="TreeGrafter"/>
</dbReference>
<comment type="subcellular location">
    <subcellularLocation>
        <location evidence="1">Cytoplasm</location>
    </subcellularLocation>
</comment>
<evidence type="ECO:0000259" key="13">
    <source>
        <dbReference type="Pfam" id="PF11923"/>
    </source>
</evidence>
<feature type="region of interest" description="Disordered" evidence="9">
    <location>
        <begin position="717"/>
        <end position="744"/>
    </location>
</feature>
<dbReference type="Pfam" id="PF05670">
    <property type="entry name" value="NFACT-R_1"/>
    <property type="match status" value="1"/>
</dbReference>
<dbReference type="Pfam" id="PF08546">
    <property type="entry name" value="ApbA_C"/>
    <property type="match status" value="1"/>
</dbReference>
<dbReference type="InterPro" id="IPR036291">
    <property type="entry name" value="NAD(P)-bd_dom_sf"/>
</dbReference>
<evidence type="ECO:0000259" key="10">
    <source>
        <dbReference type="Pfam" id="PF02558"/>
    </source>
</evidence>
<keyword evidence="4" id="KW-0963">Cytoplasm</keyword>
<dbReference type="GO" id="GO:1990116">
    <property type="term" value="P:ribosome-associated ubiquitin-dependent protein catabolic process"/>
    <property type="evidence" value="ECO:0007669"/>
    <property type="project" value="TreeGrafter"/>
</dbReference>
<comment type="caution">
    <text evidence="14">The sequence shown here is derived from an EMBL/GenBank/DDBJ whole genome shotgun (WGS) entry which is preliminary data.</text>
</comment>
<evidence type="ECO:0000256" key="6">
    <source>
        <dbReference type="ARBA" id="ARBA00023002"/>
    </source>
</evidence>
<dbReference type="GO" id="GO:0008677">
    <property type="term" value="F:2-dehydropantoate 2-reductase activity"/>
    <property type="evidence" value="ECO:0007669"/>
    <property type="project" value="InterPro"/>
</dbReference>
<dbReference type="PANTHER" id="PTHR15239:SF6">
    <property type="entry name" value="RIBOSOME QUALITY CONTROL COMPLEX SUBUNIT NEMF"/>
    <property type="match status" value="1"/>
</dbReference>
<feature type="domain" description="Ketopantoate reductase N-terminal" evidence="10">
    <location>
        <begin position="12"/>
        <end position="163"/>
    </location>
</feature>
<dbReference type="Pfam" id="PF05833">
    <property type="entry name" value="NFACT_N"/>
    <property type="match status" value="1"/>
</dbReference>
<dbReference type="InterPro" id="IPR013328">
    <property type="entry name" value="6PGD_dom2"/>
</dbReference>
<feature type="region of interest" description="Disordered" evidence="9">
    <location>
        <begin position="967"/>
        <end position="1305"/>
    </location>
</feature>
<evidence type="ECO:0000256" key="1">
    <source>
        <dbReference type="ARBA" id="ARBA00004496"/>
    </source>
</evidence>
<dbReference type="FunFam" id="1.10.1040.10:FF:000017">
    <property type="entry name" value="2-dehydropantoate 2-reductase"/>
    <property type="match status" value="1"/>
</dbReference>
<dbReference type="Proteomes" id="UP000738359">
    <property type="component" value="Unassembled WGS sequence"/>
</dbReference>
<evidence type="ECO:0000313" key="15">
    <source>
        <dbReference type="Proteomes" id="UP000738359"/>
    </source>
</evidence>
<feature type="compositionally biased region" description="Acidic residues" evidence="9">
    <location>
        <begin position="1005"/>
        <end position="1028"/>
    </location>
</feature>
<feature type="compositionally biased region" description="Low complexity" evidence="9">
    <location>
        <begin position="988"/>
        <end position="1004"/>
    </location>
</feature>
<proteinExistence type="inferred from homology"/>
<feature type="compositionally biased region" description="Basic and acidic residues" evidence="9">
    <location>
        <begin position="1220"/>
        <end position="1244"/>
    </location>
</feature>
<dbReference type="NCBIfam" id="TIGR00745">
    <property type="entry name" value="apbA_panE"/>
    <property type="match status" value="1"/>
</dbReference>
<evidence type="ECO:0000259" key="12">
    <source>
        <dbReference type="Pfam" id="PF08546"/>
    </source>
</evidence>
<dbReference type="PANTHER" id="PTHR15239">
    <property type="entry name" value="NUCLEAR EXPORT MEDIATOR FACTOR NEMF"/>
    <property type="match status" value="1"/>
</dbReference>
<evidence type="ECO:0000313" key="14">
    <source>
        <dbReference type="EMBL" id="KAF9949283.1"/>
    </source>
</evidence>
<feature type="compositionally biased region" description="Acidic residues" evidence="9">
    <location>
        <begin position="717"/>
        <end position="738"/>
    </location>
</feature>
<evidence type="ECO:0000256" key="7">
    <source>
        <dbReference type="ARBA" id="ARBA00023054"/>
    </source>
</evidence>
<accession>A0A9P6IYF5</accession>
<dbReference type="GO" id="GO:0072344">
    <property type="term" value="P:rescue of stalled ribosome"/>
    <property type="evidence" value="ECO:0007669"/>
    <property type="project" value="TreeGrafter"/>
</dbReference>
<feature type="compositionally biased region" description="Low complexity" evidence="9">
    <location>
        <begin position="1135"/>
        <end position="1165"/>
    </location>
</feature>
<gene>
    <name evidence="14" type="ORF">BGZ70_001838</name>
</gene>
<name>A0A9P6IYF5_MORAP</name>
<dbReference type="FunFam" id="2.30.310.10:FF:000003">
    <property type="entry name" value="Zinc knuckle domain containing protein"/>
    <property type="match status" value="1"/>
</dbReference>
<dbReference type="InterPro" id="IPR013752">
    <property type="entry name" value="KPA_reductase"/>
</dbReference>